<dbReference type="SUPFAM" id="SSF52402">
    <property type="entry name" value="Adenine nucleotide alpha hydrolases-like"/>
    <property type="match status" value="1"/>
</dbReference>
<feature type="domain" description="Asparagine synthetase" evidence="4">
    <location>
        <begin position="146"/>
        <end position="277"/>
    </location>
</feature>
<dbReference type="OrthoDB" id="8631227at2"/>
<evidence type="ECO:0000259" key="4">
    <source>
        <dbReference type="Pfam" id="PF00733"/>
    </source>
</evidence>
<sequence length="401" mass="42560">MIVGARDPFGFERLHYLVGETDSRGADAAIARREPAGGQAVQWGPGIRHVLRASGTSAGDADVDAIRGYLADAHGHMPGDARAAPHGGVTGGTREVPFNEVHGGARLAGRTVLRNVRAVPPGHALEQTPAGLRVRPVDIRPQAGDLHALLRGAVQRVLASGQRVALALSGGLDSALLLALLKELGQQREIPAYILATGLPGYCERDAALDIARRLGARVKVVRVTEQDFVRALPRATRCVEEPMFNLHPVAKLLLAEAMAADGIQAALSGDGADQVMRRDVSANYLPLCGALFGAASVRLHAPFIDTAVVQHLISLPPDPGKQCLRDLGSTLGLPDRLVRGPKRGRLAPAMDLSSVMDRGRILALAGMLDLDAPTLRTDIERMQWTTLALTLDHLQAPLQP</sequence>
<dbReference type="InterPro" id="IPR001962">
    <property type="entry name" value="Asn_synthase"/>
</dbReference>
<gene>
    <name evidence="5" type="primary">wbpS_2</name>
    <name evidence="5" type="ORF">SAMEA3906486_04867</name>
</gene>
<keyword evidence="5" id="KW-0436">Ligase</keyword>
<reference evidence="5 6" key="1">
    <citation type="submission" date="2016-04" db="EMBL/GenBank/DDBJ databases">
        <authorList>
            <consortium name="Pathogen Informatics"/>
        </authorList>
    </citation>
    <scope>NUCLEOTIDE SEQUENCE [LARGE SCALE GENOMIC DNA]</scope>
    <source>
        <strain evidence="5 6">H050680373</strain>
    </source>
</reference>
<dbReference type="PANTHER" id="PTHR43284">
    <property type="entry name" value="ASPARAGINE SYNTHETASE (GLUTAMINE-HYDROLYZING)"/>
    <property type="match status" value="1"/>
</dbReference>
<evidence type="ECO:0000313" key="5">
    <source>
        <dbReference type="EMBL" id="SAI73823.1"/>
    </source>
</evidence>
<keyword evidence="6" id="KW-1185">Reference proteome</keyword>
<dbReference type="PANTHER" id="PTHR43284:SF1">
    <property type="entry name" value="ASPARAGINE SYNTHETASE"/>
    <property type="match status" value="1"/>
</dbReference>
<comment type="pathway">
    <text evidence="1">Amino-acid biosynthesis; L-asparagine biosynthesis; L-asparagine from L-aspartate (L-Gln route): step 1/1.</text>
</comment>
<dbReference type="CDD" id="cd01991">
    <property type="entry name" value="Asn_synthase_B_C"/>
    <property type="match status" value="1"/>
</dbReference>
<dbReference type="InterPro" id="IPR051786">
    <property type="entry name" value="ASN_synthetase/amidase"/>
</dbReference>
<dbReference type="GO" id="GO:0004066">
    <property type="term" value="F:asparagine synthase (glutamine-hydrolyzing) activity"/>
    <property type="evidence" value="ECO:0007669"/>
    <property type="project" value="UniProtKB-EC"/>
</dbReference>
<dbReference type="Proteomes" id="UP000076848">
    <property type="component" value="Unassembled WGS sequence"/>
</dbReference>
<dbReference type="AlphaFoldDB" id="A0A157SUS5"/>
<dbReference type="Gene3D" id="3.40.50.620">
    <property type="entry name" value="HUPs"/>
    <property type="match status" value="1"/>
</dbReference>
<dbReference type="EMBL" id="FKIF01000009">
    <property type="protein sequence ID" value="SAI73823.1"/>
    <property type="molecule type" value="Genomic_DNA"/>
</dbReference>
<evidence type="ECO:0000256" key="1">
    <source>
        <dbReference type="ARBA" id="ARBA00005187"/>
    </source>
</evidence>
<dbReference type="GO" id="GO:0006529">
    <property type="term" value="P:asparagine biosynthetic process"/>
    <property type="evidence" value="ECO:0007669"/>
    <property type="project" value="InterPro"/>
</dbReference>
<dbReference type="EC" id="6.3.5.4" evidence="2"/>
<dbReference type="Pfam" id="PF00733">
    <property type="entry name" value="Asn_synthase"/>
    <property type="match status" value="1"/>
</dbReference>
<accession>A0A157SUS5</accession>
<protein>
    <recommendedName>
        <fullName evidence="2">asparagine synthase (glutamine-hydrolyzing)</fullName>
        <ecNumber evidence="2">6.3.5.4</ecNumber>
    </recommendedName>
</protein>
<organism evidence="5 6">
    <name type="scientific">Bordetella ansorpii</name>
    <dbReference type="NCBI Taxonomy" id="288768"/>
    <lineage>
        <taxon>Bacteria</taxon>
        <taxon>Pseudomonadati</taxon>
        <taxon>Pseudomonadota</taxon>
        <taxon>Betaproteobacteria</taxon>
        <taxon>Burkholderiales</taxon>
        <taxon>Alcaligenaceae</taxon>
        <taxon>Bordetella</taxon>
    </lineage>
</organism>
<dbReference type="InterPro" id="IPR014729">
    <property type="entry name" value="Rossmann-like_a/b/a_fold"/>
</dbReference>
<name>A0A157SUS5_9BORD</name>
<dbReference type="STRING" id="288768.SAMEA3906486_04867"/>
<evidence type="ECO:0000313" key="6">
    <source>
        <dbReference type="Proteomes" id="UP000076848"/>
    </source>
</evidence>
<evidence type="ECO:0000256" key="2">
    <source>
        <dbReference type="ARBA" id="ARBA00012737"/>
    </source>
</evidence>
<evidence type="ECO:0000256" key="3">
    <source>
        <dbReference type="ARBA" id="ARBA00048741"/>
    </source>
</evidence>
<comment type="catalytic activity">
    <reaction evidence="3">
        <text>L-aspartate + L-glutamine + ATP + H2O = L-asparagine + L-glutamate + AMP + diphosphate + H(+)</text>
        <dbReference type="Rhea" id="RHEA:12228"/>
        <dbReference type="ChEBI" id="CHEBI:15377"/>
        <dbReference type="ChEBI" id="CHEBI:15378"/>
        <dbReference type="ChEBI" id="CHEBI:29985"/>
        <dbReference type="ChEBI" id="CHEBI:29991"/>
        <dbReference type="ChEBI" id="CHEBI:30616"/>
        <dbReference type="ChEBI" id="CHEBI:33019"/>
        <dbReference type="ChEBI" id="CHEBI:58048"/>
        <dbReference type="ChEBI" id="CHEBI:58359"/>
        <dbReference type="ChEBI" id="CHEBI:456215"/>
        <dbReference type="EC" id="6.3.5.4"/>
    </reaction>
</comment>
<dbReference type="RefSeq" id="WP_082853260.1">
    <property type="nucleotide sequence ID" value="NZ_FKIF01000009.1"/>
</dbReference>
<proteinExistence type="predicted"/>